<comment type="caution">
    <text evidence="1">The sequence shown here is derived from an EMBL/GenBank/DDBJ whole genome shotgun (WGS) entry which is preliminary data.</text>
</comment>
<dbReference type="InterPro" id="IPR025449">
    <property type="entry name" value="JetB"/>
</dbReference>
<evidence type="ECO:0000313" key="1">
    <source>
        <dbReference type="EMBL" id="GAA5074109.1"/>
    </source>
</evidence>
<gene>
    <name evidence="1" type="ORF">GCM10025759_15990</name>
</gene>
<reference evidence="2" key="1">
    <citation type="journal article" date="2019" name="Int. J. Syst. Evol. Microbiol.">
        <title>The Global Catalogue of Microorganisms (GCM) 10K type strain sequencing project: providing services to taxonomists for standard genome sequencing and annotation.</title>
        <authorList>
            <consortium name="The Broad Institute Genomics Platform"/>
            <consortium name="The Broad Institute Genome Sequencing Center for Infectious Disease"/>
            <person name="Wu L."/>
            <person name="Ma J."/>
        </authorList>
    </citation>
    <scope>NUCLEOTIDE SEQUENCE [LARGE SCALE GENOMIC DNA]</scope>
    <source>
        <strain evidence="2">JCM 19212</strain>
    </source>
</reference>
<accession>A0ABP9LCY9</accession>
<evidence type="ECO:0008006" key="3">
    <source>
        <dbReference type="Google" id="ProtNLM"/>
    </source>
</evidence>
<dbReference type="EMBL" id="BAABKY010000002">
    <property type="protein sequence ID" value="GAA5074109.1"/>
    <property type="molecule type" value="Genomic_DNA"/>
</dbReference>
<proteinExistence type="predicted"/>
<organism evidence="1 2">
    <name type="scientific">Lysobacter panacisoli</name>
    <dbReference type="NCBI Taxonomy" id="1255263"/>
    <lineage>
        <taxon>Bacteria</taxon>
        <taxon>Pseudomonadati</taxon>
        <taxon>Pseudomonadota</taxon>
        <taxon>Gammaproteobacteria</taxon>
        <taxon>Lysobacterales</taxon>
        <taxon>Lysobacteraceae</taxon>
        <taxon>Lysobacter</taxon>
    </lineage>
</organism>
<keyword evidence="2" id="KW-1185">Reference proteome</keyword>
<protein>
    <recommendedName>
        <fullName evidence="3">DUF4194 domain-containing protein</fullName>
    </recommendedName>
</protein>
<name>A0ABP9LCY9_9GAMM</name>
<dbReference type="Pfam" id="PF13835">
    <property type="entry name" value="DUF4194"/>
    <property type="match status" value="1"/>
</dbReference>
<dbReference type="RefSeq" id="WP_158986304.1">
    <property type="nucleotide sequence ID" value="NZ_BAABKY010000002.1"/>
</dbReference>
<sequence>MKRSWTTLSQLTNGVYAPQDFERAAYRLVTEQVLYSADRRSKNAYHLVESWFDDFVSALEPLGIRLERNAHYRYVVALPSHGEGVAVTLDETLLVLVLRQRYDAAMRMGQVEEHGDAVVELPDLQEAYPALTGRQMPEVGLLRALLRTLRRWSVCRIEDCEADDAQPFRVLVRPAIVEIVGAQWLQRLDQHNRDEDESVEEETSDVPA</sequence>
<evidence type="ECO:0000313" key="2">
    <source>
        <dbReference type="Proteomes" id="UP001501083"/>
    </source>
</evidence>
<dbReference type="Proteomes" id="UP001501083">
    <property type="component" value="Unassembled WGS sequence"/>
</dbReference>